<keyword evidence="5" id="KW-0479">Metal-binding</keyword>
<dbReference type="NCBIfam" id="TIGR02006">
    <property type="entry name" value="IscS"/>
    <property type="match status" value="1"/>
</dbReference>
<dbReference type="InterPro" id="IPR010240">
    <property type="entry name" value="Cys_deSase_IscS"/>
</dbReference>
<keyword evidence="14" id="KW-1185">Reference proteome</keyword>
<comment type="similarity">
    <text evidence="2">Belongs to the class-V pyridoxal-phosphate-dependent aminotransferase family. NifS/IscS subfamily.</text>
</comment>
<dbReference type="GO" id="GO:1990221">
    <property type="term" value="C:L-cysteine desulfurase complex"/>
    <property type="evidence" value="ECO:0007669"/>
    <property type="project" value="UniProtKB-ARBA"/>
</dbReference>
<keyword evidence="4" id="KW-0808">Transferase</keyword>
<reference evidence="13 14" key="1">
    <citation type="submission" date="2018-08" db="EMBL/GenBank/DDBJ databases">
        <title>Draft genome of the lignicolous fungus Coniochaeta pulveracea.</title>
        <authorList>
            <person name="Borstlap C.J."/>
            <person name="De Witt R.N."/>
            <person name="Botha A."/>
            <person name="Volschenk H."/>
        </authorList>
    </citation>
    <scope>NUCLEOTIDE SEQUENCE [LARGE SCALE GENOMIC DNA]</scope>
    <source>
        <strain evidence="13 14">CAB683</strain>
    </source>
</reference>
<dbReference type="GO" id="GO:0034227">
    <property type="term" value="P:tRNA thio-modification"/>
    <property type="evidence" value="ECO:0007669"/>
    <property type="project" value="UniProtKB-ARBA"/>
</dbReference>
<evidence type="ECO:0000256" key="7">
    <source>
        <dbReference type="ARBA" id="ARBA00023004"/>
    </source>
</evidence>
<dbReference type="InterPro" id="IPR020578">
    <property type="entry name" value="Aminotrans_V_PyrdxlP_BS"/>
</dbReference>
<evidence type="ECO:0000256" key="9">
    <source>
        <dbReference type="ARBA" id="ARBA00045623"/>
    </source>
</evidence>
<dbReference type="GO" id="GO:0051536">
    <property type="term" value="F:iron-sulfur cluster binding"/>
    <property type="evidence" value="ECO:0007669"/>
    <property type="project" value="UniProtKB-KW"/>
</dbReference>
<organism evidence="13 14">
    <name type="scientific">Coniochaeta pulveracea</name>
    <dbReference type="NCBI Taxonomy" id="177199"/>
    <lineage>
        <taxon>Eukaryota</taxon>
        <taxon>Fungi</taxon>
        <taxon>Dikarya</taxon>
        <taxon>Ascomycota</taxon>
        <taxon>Pezizomycotina</taxon>
        <taxon>Sordariomycetes</taxon>
        <taxon>Sordariomycetidae</taxon>
        <taxon>Coniochaetales</taxon>
        <taxon>Coniochaetaceae</taxon>
        <taxon>Coniochaeta</taxon>
    </lineage>
</organism>
<dbReference type="PROSITE" id="PS00595">
    <property type="entry name" value="AA_TRANSFER_CLASS_5"/>
    <property type="match status" value="1"/>
</dbReference>
<dbReference type="Gene3D" id="3.40.640.10">
    <property type="entry name" value="Type I PLP-dependent aspartate aminotransferase-like (Major domain)"/>
    <property type="match status" value="1"/>
</dbReference>
<gene>
    <name evidence="13" type="primary">NFS1</name>
    <name evidence="13" type="ORF">DL546_001515</name>
</gene>
<dbReference type="OrthoDB" id="10250117at2759"/>
<proteinExistence type="inferred from homology"/>
<keyword evidence="7" id="KW-0408">Iron</keyword>
<dbReference type="GO" id="GO:0030170">
    <property type="term" value="F:pyridoxal phosphate binding"/>
    <property type="evidence" value="ECO:0007669"/>
    <property type="project" value="InterPro"/>
</dbReference>
<dbReference type="EC" id="2.8.1.7" evidence="3"/>
<dbReference type="GO" id="GO:0046872">
    <property type="term" value="F:metal ion binding"/>
    <property type="evidence" value="ECO:0007669"/>
    <property type="project" value="UniProtKB-KW"/>
</dbReference>
<evidence type="ECO:0000256" key="8">
    <source>
        <dbReference type="ARBA" id="ARBA00023014"/>
    </source>
</evidence>
<dbReference type="GO" id="GO:0005739">
    <property type="term" value="C:mitochondrion"/>
    <property type="evidence" value="ECO:0007669"/>
    <property type="project" value="TreeGrafter"/>
</dbReference>
<evidence type="ECO:0000259" key="12">
    <source>
        <dbReference type="Pfam" id="PF00266"/>
    </source>
</evidence>
<dbReference type="PANTHER" id="PTHR11601">
    <property type="entry name" value="CYSTEINE DESULFURYLASE FAMILY MEMBER"/>
    <property type="match status" value="1"/>
</dbReference>
<dbReference type="InterPro" id="IPR015421">
    <property type="entry name" value="PyrdxlP-dep_Trfase_major"/>
</dbReference>
<dbReference type="FunFam" id="3.40.640.10:FF:000003">
    <property type="entry name" value="Cysteine desulfurase IscS"/>
    <property type="match status" value="1"/>
</dbReference>
<dbReference type="Pfam" id="PF00266">
    <property type="entry name" value="Aminotran_5"/>
    <property type="match status" value="1"/>
</dbReference>
<comment type="function">
    <text evidence="9">Catalyzes the removal of elemental sulfur from cysteine to produce alanine. It supplies the inorganic sulfur for iron-sulfur (Fe-S) clusters. Plays a role in both tRNA-processing and mitochondrial metabolism. Involved in the 2-thio-modification of both 5-carboxymethylaminomethyl-2-thiouridine in mitochondrial tRNAs and 5-methoxycarbonylmethyl-2-thiouridine (mcm5s2U) in cytoplasmic tRNAs.</text>
</comment>
<dbReference type="Proteomes" id="UP000275385">
    <property type="component" value="Unassembled WGS sequence"/>
</dbReference>
<sequence>MASISPSVLKQASRLASKSSLTSAARRTFPRVASTQVSRVQSRTYVSETKRNDAQIADAKIETAIHLDKKDFEKAGLSLNAQDGSNQKVSPMADILSNATVMDEGQRPIYLDMQATTPVDPRVLDAMLPFFVSEFGNPHSRTHAYGWESEKAVEEARGHIAKLIGADPKEIIFTSGATESNNMSIKGVARFFGRGGKKKHIVTSQTEHKCVLDSCRHLQDEGFEVTYLPVKNTGLIDMAELEAAIREDTMLVSIMSVNNEIGVIQPLEEIGKLCRSKKVFFHTDAAQAVGKIPMDVNKMNIDLMSISSHKIYGPKGIGACYVRRRPRVRLDPIISGGGQERGLRSGTLAPPLVVGFGEACRVASQEMPYDTKRIKFLSDKLLNGLLSMEHTSQNGDPNHFYPGCVNVSFAYVEGESLLMALKDIALSSGSACTSASLEPSYVLRALGSSDEMAHSSIRFGIGRYTTEQEIDYVLKAVSERVSFLRELSPLWELVQEGIDLNTIQWSQH</sequence>
<dbReference type="InterPro" id="IPR000192">
    <property type="entry name" value="Aminotrans_V_dom"/>
</dbReference>
<dbReference type="AlphaFoldDB" id="A0A420Y923"/>
<comment type="caution">
    <text evidence="13">The sequence shown here is derived from an EMBL/GenBank/DDBJ whole genome shotgun (WGS) entry which is preliminary data.</text>
</comment>
<evidence type="ECO:0000313" key="14">
    <source>
        <dbReference type="Proteomes" id="UP000275385"/>
    </source>
</evidence>
<dbReference type="EMBL" id="QVQW01000031">
    <property type="protein sequence ID" value="RKU44363.1"/>
    <property type="molecule type" value="Genomic_DNA"/>
</dbReference>
<dbReference type="GO" id="GO:0044571">
    <property type="term" value="P:[2Fe-2S] cluster assembly"/>
    <property type="evidence" value="ECO:0007669"/>
    <property type="project" value="InterPro"/>
</dbReference>
<evidence type="ECO:0000256" key="2">
    <source>
        <dbReference type="ARBA" id="ARBA00006490"/>
    </source>
</evidence>
<dbReference type="STRING" id="177199.A0A420Y923"/>
<dbReference type="NCBIfam" id="NF010611">
    <property type="entry name" value="PRK14012.1"/>
    <property type="match status" value="1"/>
</dbReference>
<keyword evidence="6" id="KW-0663">Pyridoxal phosphate</keyword>
<name>A0A420Y923_9PEZI</name>
<accession>A0A420Y923</accession>
<keyword evidence="8" id="KW-0411">Iron-sulfur</keyword>
<evidence type="ECO:0000256" key="3">
    <source>
        <dbReference type="ARBA" id="ARBA00012239"/>
    </source>
</evidence>
<dbReference type="GO" id="GO:0002098">
    <property type="term" value="P:tRNA wobble uridine modification"/>
    <property type="evidence" value="ECO:0007669"/>
    <property type="project" value="UniProtKB-ARBA"/>
</dbReference>
<evidence type="ECO:0000313" key="13">
    <source>
        <dbReference type="EMBL" id="RKU44363.1"/>
    </source>
</evidence>
<dbReference type="Gene3D" id="3.90.1150.10">
    <property type="entry name" value="Aspartate Aminotransferase, domain 1"/>
    <property type="match status" value="1"/>
</dbReference>
<dbReference type="PANTHER" id="PTHR11601:SF34">
    <property type="entry name" value="CYSTEINE DESULFURASE"/>
    <property type="match status" value="1"/>
</dbReference>
<protein>
    <recommendedName>
        <fullName evidence="3">cysteine desulfurase</fullName>
        <ecNumber evidence="3">2.8.1.7</ecNumber>
    </recommendedName>
</protein>
<evidence type="ECO:0000256" key="4">
    <source>
        <dbReference type="ARBA" id="ARBA00022679"/>
    </source>
</evidence>
<evidence type="ECO:0000256" key="11">
    <source>
        <dbReference type="RuleBase" id="RU004504"/>
    </source>
</evidence>
<dbReference type="HAMAP" id="MF_00331">
    <property type="entry name" value="Cys_desulf_IscS"/>
    <property type="match status" value="1"/>
</dbReference>
<evidence type="ECO:0000256" key="6">
    <source>
        <dbReference type="ARBA" id="ARBA00022898"/>
    </source>
</evidence>
<dbReference type="GO" id="GO:0005634">
    <property type="term" value="C:nucleus"/>
    <property type="evidence" value="ECO:0007669"/>
    <property type="project" value="TreeGrafter"/>
</dbReference>
<evidence type="ECO:0000256" key="10">
    <source>
        <dbReference type="ARBA" id="ARBA00050776"/>
    </source>
</evidence>
<evidence type="ECO:0000256" key="5">
    <source>
        <dbReference type="ARBA" id="ARBA00022723"/>
    </source>
</evidence>
<dbReference type="InterPro" id="IPR015424">
    <property type="entry name" value="PyrdxlP-dep_Trfase"/>
</dbReference>
<dbReference type="FunFam" id="3.90.1150.10:FF:000002">
    <property type="entry name" value="Cysteine desulfurase IscS"/>
    <property type="match status" value="1"/>
</dbReference>
<comment type="cofactor">
    <cofactor evidence="1 11">
        <name>pyridoxal 5'-phosphate</name>
        <dbReference type="ChEBI" id="CHEBI:597326"/>
    </cofactor>
</comment>
<comment type="catalytic activity">
    <reaction evidence="10">
        <text>(sulfur carrier)-H + L-cysteine = (sulfur carrier)-SH + L-alanine</text>
        <dbReference type="Rhea" id="RHEA:43892"/>
        <dbReference type="Rhea" id="RHEA-COMP:14737"/>
        <dbReference type="Rhea" id="RHEA-COMP:14739"/>
        <dbReference type="ChEBI" id="CHEBI:29917"/>
        <dbReference type="ChEBI" id="CHEBI:35235"/>
        <dbReference type="ChEBI" id="CHEBI:57972"/>
        <dbReference type="ChEBI" id="CHEBI:64428"/>
        <dbReference type="EC" id="2.8.1.7"/>
    </reaction>
</comment>
<evidence type="ECO:0000256" key="1">
    <source>
        <dbReference type="ARBA" id="ARBA00001933"/>
    </source>
</evidence>
<dbReference type="GO" id="GO:0031071">
    <property type="term" value="F:cysteine desulfurase activity"/>
    <property type="evidence" value="ECO:0007669"/>
    <property type="project" value="UniProtKB-EC"/>
</dbReference>
<dbReference type="InterPro" id="IPR015422">
    <property type="entry name" value="PyrdxlP-dep_Trfase_small"/>
</dbReference>
<feature type="domain" description="Aminotransferase class V" evidence="12">
    <location>
        <begin position="109"/>
        <end position="473"/>
    </location>
</feature>
<dbReference type="SUPFAM" id="SSF53383">
    <property type="entry name" value="PLP-dependent transferases"/>
    <property type="match status" value="1"/>
</dbReference>